<evidence type="ECO:0008006" key="3">
    <source>
        <dbReference type="Google" id="ProtNLM"/>
    </source>
</evidence>
<protein>
    <recommendedName>
        <fullName evidence="3">Cupin domain-containing protein</fullName>
    </recommendedName>
</protein>
<dbReference type="Proteomes" id="UP000186953">
    <property type="component" value="Unassembled WGS sequence"/>
</dbReference>
<dbReference type="AlphaFoldDB" id="A0A1N6X902"/>
<dbReference type="STRING" id="228959.SAMN05421797_10533"/>
<evidence type="ECO:0000313" key="1">
    <source>
        <dbReference type="EMBL" id="SIQ98783.1"/>
    </source>
</evidence>
<keyword evidence="2" id="KW-1185">Reference proteome</keyword>
<proteinExistence type="predicted"/>
<dbReference type="EMBL" id="FTMA01000005">
    <property type="protein sequence ID" value="SIQ98783.1"/>
    <property type="molecule type" value="Genomic_DNA"/>
</dbReference>
<name>A0A1N6X902_9FLAO</name>
<sequence>MKAELTIKDKVKQSKGLKISRFKQHIKKTSPHKHNGYFEIIFLTKGTGSHTIDTIEYKIQTPTEVILALKK</sequence>
<accession>A0A1N6X902</accession>
<evidence type="ECO:0000313" key="2">
    <source>
        <dbReference type="Proteomes" id="UP000186953"/>
    </source>
</evidence>
<gene>
    <name evidence="1" type="ORF">SAMN05421797_10533</name>
</gene>
<reference evidence="2" key="1">
    <citation type="submission" date="2017-01" db="EMBL/GenBank/DDBJ databases">
        <authorList>
            <person name="Varghese N."/>
            <person name="Submissions S."/>
        </authorList>
    </citation>
    <scope>NUCLEOTIDE SEQUENCE [LARGE SCALE GENOMIC DNA]</scope>
    <source>
        <strain evidence="2">DSM 15366</strain>
    </source>
</reference>
<organism evidence="1 2">
    <name type="scientific">Maribacter ulvicola</name>
    <dbReference type="NCBI Taxonomy" id="228959"/>
    <lineage>
        <taxon>Bacteria</taxon>
        <taxon>Pseudomonadati</taxon>
        <taxon>Bacteroidota</taxon>
        <taxon>Flavobacteriia</taxon>
        <taxon>Flavobacteriales</taxon>
        <taxon>Flavobacteriaceae</taxon>
        <taxon>Maribacter</taxon>
    </lineage>
</organism>